<feature type="transmembrane region" description="Helical" evidence="5">
    <location>
        <begin position="170"/>
        <end position="191"/>
    </location>
</feature>
<dbReference type="STRING" id="489703.SAMN04488038_101125"/>
<evidence type="ECO:0000313" key="7">
    <source>
        <dbReference type="EMBL" id="SEP66603.1"/>
    </source>
</evidence>
<protein>
    <submittedName>
        <fullName evidence="7">Two-component system, NarL family, sensor histidine kinase UhpB</fullName>
    </submittedName>
</protein>
<dbReference type="GO" id="GO:0016020">
    <property type="term" value="C:membrane"/>
    <property type="evidence" value="ECO:0007669"/>
    <property type="project" value="InterPro"/>
</dbReference>
<name>A0A1H8ZQW0_9GAMM</name>
<dbReference type="InterPro" id="IPR003594">
    <property type="entry name" value="HATPase_dom"/>
</dbReference>
<evidence type="ECO:0000256" key="5">
    <source>
        <dbReference type="SAM" id="Phobius"/>
    </source>
</evidence>
<dbReference type="PROSITE" id="PS50109">
    <property type="entry name" value="HIS_KIN"/>
    <property type="match status" value="1"/>
</dbReference>
<keyword evidence="3" id="KW-0902">Two-component regulatory system</keyword>
<dbReference type="Pfam" id="PF02518">
    <property type="entry name" value="HATPase_c"/>
    <property type="match status" value="1"/>
</dbReference>
<dbReference type="EMBL" id="FOFS01000001">
    <property type="protein sequence ID" value="SEP66603.1"/>
    <property type="molecule type" value="Genomic_DNA"/>
</dbReference>
<keyword evidence="4" id="KW-0175">Coiled coil</keyword>
<dbReference type="InterPro" id="IPR011712">
    <property type="entry name" value="Sig_transdc_His_kin_sub3_dim/P"/>
</dbReference>
<keyword evidence="2 7" id="KW-0418">Kinase</keyword>
<dbReference type="SUPFAM" id="SSF55874">
    <property type="entry name" value="ATPase domain of HSP90 chaperone/DNA topoisomerase II/histidine kinase"/>
    <property type="match status" value="1"/>
</dbReference>
<keyword evidence="8" id="KW-1185">Reference proteome</keyword>
<dbReference type="GO" id="GO:0000155">
    <property type="term" value="F:phosphorelay sensor kinase activity"/>
    <property type="evidence" value="ECO:0007669"/>
    <property type="project" value="InterPro"/>
</dbReference>
<evidence type="ECO:0000256" key="1">
    <source>
        <dbReference type="ARBA" id="ARBA00022679"/>
    </source>
</evidence>
<dbReference type="GO" id="GO:0046983">
    <property type="term" value="F:protein dimerization activity"/>
    <property type="evidence" value="ECO:0007669"/>
    <property type="project" value="InterPro"/>
</dbReference>
<dbReference type="AlphaFoldDB" id="A0A1H8ZQW0"/>
<evidence type="ECO:0000313" key="8">
    <source>
        <dbReference type="Proteomes" id="UP000199233"/>
    </source>
</evidence>
<feature type="coiled-coil region" evidence="4">
    <location>
        <begin position="225"/>
        <end position="252"/>
    </location>
</feature>
<dbReference type="PANTHER" id="PTHR24421:SF58">
    <property type="entry name" value="SIGNAL TRANSDUCTION HISTIDINE-PROTEIN KINASE_PHOSPHATASE UHPB"/>
    <property type="match status" value="1"/>
</dbReference>
<dbReference type="Gene3D" id="1.20.5.1930">
    <property type="match status" value="1"/>
</dbReference>
<dbReference type="Gene3D" id="6.10.340.10">
    <property type="match status" value="1"/>
</dbReference>
<keyword evidence="5" id="KW-1133">Transmembrane helix</keyword>
<dbReference type="InterPro" id="IPR036890">
    <property type="entry name" value="HATPase_C_sf"/>
</dbReference>
<evidence type="ECO:0000256" key="2">
    <source>
        <dbReference type="ARBA" id="ARBA00022777"/>
    </source>
</evidence>
<dbReference type="SMART" id="SM00387">
    <property type="entry name" value="HATPase_c"/>
    <property type="match status" value="1"/>
</dbReference>
<proteinExistence type="predicted"/>
<organism evidence="7 8">
    <name type="scientific">Solimonas aquatica</name>
    <dbReference type="NCBI Taxonomy" id="489703"/>
    <lineage>
        <taxon>Bacteria</taxon>
        <taxon>Pseudomonadati</taxon>
        <taxon>Pseudomonadota</taxon>
        <taxon>Gammaproteobacteria</taxon>
        <taxon>Nevskiales</taxon>
        <taxon>Nevskiaceae</taxon>
        <taxon>Solimonas</taxon>
    </lineage>
</organism>
<dbReference type="CDD" id="cd16917">
    <property type="entry name" value="HATPase_UhpB-NarQ-NarX-like"/>
    <property type="match status" value="1"/>
</dbReference>
<evidence type="ECO:0000256" key="3">
    <source>
        <dbReference type="ARBA" id="ARBA00023012"/>
    </source>
</evidence>
<dbReference type="InterPro" id="IPR005467">
    <property type="entry name" value="His_kinase_dom"/>
</dbReference>
<dbReference type="Gene3D" id="3.30.565.10">
    <property type="entry name" value="Histidine kinase-like ATPase, C-terminal domain"/>
    <property type="match status" value="1"/>
</dbReference>
<keyword evidence="1" id="KW-0808">Transferase</keyword>
<dbReference type="RefSeq" id="WP_143068789.1">
    <property type="nucleotide sequence ID" value="NZ_FOFS01000001.1"/>
</dbReference>
<reference evidence="7 8" key="1">
    <citation type="submission" date="2016-10" db="EMBL/GenBank/DDBJ databases">
        <authorList>
            <person name="de Groot N.N."/>
        </authorList>
    </citation>
    <scope>NUCLEOTIDE SEQUENCE [LARGE SCALE GENOMIC DNA]</scope>
    <source>
        <strain evidence="7 8">DSM 25927</strain>
    </source>
</reference>
<keyword evidence="5" id="KW-0812">Transmembrane</keyword>
<dbReference type="PANTHER" id="PTHR24421">
    <property type="entry name" value="NITRATE/NITRITE SENSOR PROTEIN NARX-RELATED"/>
    <property type="match status" value="1"/>
</dbReference>
<dbReference type="Pfam" id="PF07730">
    <property type="entry name" value="HisKA_3"/>
    <property type="match status" value="1"/>
</dbReference>
<feature type="transmembrane region" description="Helical" evidence="5">
    <location>
        <begin position="20"/>
        <end position="44"/>
    </location>
</feature>
<gene>
    <name evidence="7" type="ORF">SAMN04488038_101125</name>
</gene>
<sequence>MSNARVSRDRSLNFWRRADLRWRLSAGIALVLLSSLSVASLLAVREARRSVGEEIRASMAAAERSLDISLGLLANLDEASAEAALHDWAQAYAYSRHLCVVLSRVEADDYSGQCGNSAAPRAPAWFAEGIGPLPATVQRGWPQAQPRLLLRLLPMPGNEIGEAWATVRGLLLLLIAMAFVINLLVFAWLSYALRPLSGIVLALERMQEGEFELQLPRALDGTPELQRLLAQVSALARQLAQARTQNRRLLLQRLGVQEEERRWVAHELHDEIGQHVAAIEVETACLQGLAQASSQAALRGGLQRIHGLVGEVHCISRRLIQRLRPPALDLLGLAASLRAMGEQWQRHHQGWTLQLEIDESCSRVHDELAIHVFRIVQEALSNVARHADARQVLVRVQMQATQLQLCIADDGRGFDVHRRRSGMGLAGLGERVDALRGSLQVDSARGLGCRLHVQLPLSGEHATRRDEQLRACSQLDGVAREA</sequence>
<dbReference type="OrthoDB" id="9797605at2"/>
<evidence type="ECO:0000256" key="4">
    <source>
        <dbReference type="SAM" id="Coils"/>
    </source>
</evidence>
<dbReference type="InterPro" id="IPR050482">
    <property type="entry name" value="Sensor_HK_TwoCompSys"/>
</dbReference>
<accession>A0A1H8ZQW0</accession>
<keyword evidence="5" id="KW-0472">Membrane</keyword>
<dbReference type="Proteomes" id="UP000199233">
    <property type="component" value="Unassembled WGS sequence"/>
</dbReference>
<feature type="domain" description="Histidine kinase" evidence="6">
    <location>
        <begin position="263"/>
        <end position="459"/>
    </location>
</feature>
<evidence type="ECO:0000259" key="6">
    <source>
        <dbReference type="PROSITE" id="PS50109"/>
    </source>
</evidence>